<organism evidence="2 3">
    <name type="scientific">Murinocardiopsis flavida</name>
    <dbReference type="NCBI Taxonomy" id="645275"/>
    <lineage>
        <taxon>Bacteria</taxon>
        <taxon>Bacillati</taxon>
        <taxon>Actinomycetota</taxon>
        <taxon>Actinomycetes</taxon>
        <taxon>Streptosporangiales</taxon>
        <taxon>Nocardiopsidaceae</taxon>
        <taxon>Murinocardiopsis</taxon>
    </lineage>
</organism>
<evidence type="ECO:0000313" key="3">
    <source>
        <dbReference type="Proteomes" id="UP000240542"/>
    </source>
</evidence>
<dbReference type="InterPro" id="IPR050483">
    <property type="entry name" value="CoA-transferase_III_domain"/>
</dbReference>
<accession>A0A2P8DSY7</accession>
<keyword evidence="1 2" id="KW-0808">Transferase</keyword>
<protein>
    <submittedName>
        <fullName evidence="2">CoA:oxalate CoA-transferase</fullName>
    </submittedName>
</protein>
<dbReference type="InterPro" id="IPR044855">
    <property type="entry name" value="CoA-Trfase_III_dom3_sf"/>
</dbReference>
<dbReference type="Gene3D" id="3.30.1540.10">
    <property type="entry name" value="formyl-coa transferase, domain 3"/>
    <property type="match status" value="1"/>
</dbReference>
<proteinExistence type="predicted"/>
<dbReference type="OrthoDB" id="4251672at2"/>
<comment type="caution">
    <text evidence="2">The sequence shown here is derived from an EMBL/GenBank/DDBJ whole genome shotgun (WGS) entry which is preliminary data.</text>
</comment>
<evidence type="ECO:0000313" key="2">
    <source>
        <dbReference type="EMBL" id="PSL00321.1"/>
    </source>
</evidence>
<sequence>MDATPDLIRQLGGGDGALDGIVVLDLSRVLAGPYAAQILADMGATVVKIENPNDPDVSRGFPPYLTAQDQEGAEGAGAAAAQEFSGYYGQYNRGKLGMTVNLAHEEGTKVLKDLVAKADVLVENFRPGTMEKLGVGYDVLKEVNPKIVYTAISGYGHTGSRSRRPAFDSTAQAAGGLWSMNGYPGMAPVRVGTTIGDLSAALFAVIGTLAAVRHVERGGDGQKVDVAQVDSIIALTETAVVDYTVNGTTAEPAGNEHAWVRPYELFDCADGQVFFAGYTDKLWKVSCELFGTPEAADDPETDTMRKRFDKDVYDRKVKPLVDSWFANRTQAELEKLAGDVVPLTALRTIADVVEDPGTAERDMVVEADYGAMGRLRMFGQPIKLSETPADPARTANRLGEHNDQVLAAVGYSPEEIAALKERRTL</sequence>
<keyword evidence="3" id="KW-1185">Reference proteome</keyword>
<dbReference type="Gene3D" id="3.40.50.10540">
    <property type="entry name" value="Crotonobetainyl-coa:carnitine coa-transferase, domain 1"/>
    <property type="match status" value="1"/>
</dbReference>
<dbReference type="SUPFAM" id="SSF89796">
    <property type="entry name" value="CoA-transferase family III (CaiB/BaiF)"/>
    <property type="match status" value="1"/>
</dbReference>
<dbReference type="InterPro" id="IPR003673">
    <property type="entry name" value="CoA-Trfase_fam_III"/>
</dbReference>
<dbReference type="AlphaFoldDB" id="A0A2P8DSY7"/>
<dbReference type="RefSeq" id="WP_106581648.1">
    <property type="nucleotide sequence ID" value="NZ_PYGA01000002.1"/>
</dbReference>
<dbReference type="PANTHER" id="PTHR48207">
    <property type="entry name" value="SUCCINATE--HYDROXYMETHYLGLUTARATE COA-TRANSFERASE"/>
    <property type="match status" value="1"/>
</dbReference>
<evidence type="ECO:0000256" key="1">
    <source>
        <dbReference type="ARBA" id="ARBA00022679"/>
    </source>
</evidence>
<dbReference type="InterPro" id="IPR023606">
    <property type="entry name" value="CoA-Trfase_III_dom_1_sf"/>
</dbReference>
<dbReference type="Pfam" id="PF02515">
    <property type="entry name" value="CoA_transf_3"/>
    <property type="match status" value="1"/>
</dbReference>
<gene>
    <name evidence="2" type="ORF">CLV63_102449</name>
</gene>
<dbReference type="EMBL" id="PYGA01000002">
    <property type="protein sequence ID" value="PSL00321.1"/>
    <property type="molecule type" value="Genomic_DNA"/>
</dbReference>
<dbReference type="Proteomes" id="UP000240542">
    <property type="component" value="Unassembled WGS sequence"/>
</dbReference>
<reference evidence="2 3" key="1">
    <citation type="submission" date="2018-03" db="EMBL/GenBank/DDBJ databases">
        <title>Genomic Encyclopedia of Archaeal and Bacterial Type Strains, Phase II (KMG-II): from individual species to whole genera.</title>
        <authorList>
            <person name="Goeker M."/>
        </authorList>
    </citation>
    <scope>NUCLEOTIDE SEQUENCE [LARGE SCALE GENOMIC DNA]</scope>
    <source>
        <strain evidence="2 3">DSM 45312</strain>
    </source>
</reference>
<dbReference type="PANTHER" id="PTHR48207:SF3">
    <property type="entry name" value="SUCCINATE--HYDROXYMETHYLGLUTARATE COA-TRANSFERASE"/>
    <property type="match status" value="1"/>
</dbReference>
<name>A0A2P8DSY7_9ACTN</name>
<dbReference type="GO" id="GO:0008410">
    <property type="term" value="F:CoA-transferase activity"/>
    <property type="evidence" value="ECO:0007669"/>
    <property type="project" value="TreeGrafter"/>
</dbReference>